<evidence type="ECO:0000313" key="2">
    <source>
        <dbReference type="Proteomes" id="UP000053070"/>
    </source>
</evidence>
<dbReference type="EMBL" id="LBHC01000002">
    <property type="protein sequence ID" value="KLE31345.1"/>
    <property type="molecule type" value="Genomic_DNA"/>
</dbReference>
<dbReference type="AlphaFoldDB" id="A0A0G9MKY0"/>
<keyword evidence="2" id="KW-1185">Reference proteome</keyword>
<dbReference type="RefSeq" id="WP_047006697.1">
    <property type="nucleotide sequence ID" value="NZ_CP018097.1"/>
</dbReference>
<evidence type="ECO:0000313" key="1">
    <source>
        <dbReference type="EMBL" id="KLE31345.1"/>
    </source>
</evidence>
<reference evidence="1 2" key="1">
    <citation type="submission" date="2015-04" db="EMBL/GenBank/DDBJ databases">
        <title>The draft genome sequence of Erythrobacr gangjinensis K7-2.</title>
        <authorList>
            <person name="Zhuang L."/>
            <person name="Liu Y."/>
            <person name="Shao Z."/>
        </authorList>
    </citation>
    <scope>NUCLEOTIDE SEQUENCE [LARGE SCALE GENOMIC DNA]</scope>
    <source>
        <strain evidence="1 2">K7-2</strain>
    </source>
</reference>
<proteinExistence type="predicted"/>
<dbReference type="STRING" id="502682.BMF35_a0392"/>
<dbReference type="PATRIC" id="fig|502682.8.peg.1420"/>
<sequence length="60" mass="6248">MLTYGGLGIFLAGLFFMLGGTKFVKDADKAAKARQQAPLLMLVGAAMFGLAIVLSWAASP</sequence>
<gene>
    <name evidence="1" type="ORF">AAW01_06970</name>
</gene>
<name>A0A0G9MKY0_9SPHN</name>
<accession>A0A0G9MKY0</accession>
<organism evidence="1 2">
    <name type="scientific">Aurantiacibacter gangjinensis</name>
    <dbReference type="NCBI Taxonomy" id="502682"/>
    <lineage>
        <taxon>Bacteria</taxon>
        <taxon>Pseudomonadati</taxon>
        <taxon>Pseudomonadota</taxon>
        <taxon>Alphaproteobacteria</taxon>
        <taxon>Sphingomonadales</taxon>
        <taxon>Erythrobacteraceae</taxon>
        <taxon>Aurantiacibacter</taxon>
    </lineage>
</organism>
<comment type="caution">
    <text evidence="1">The sequence shown here is derived from an EMBL/GenBank/DDBJ whole genome shotgun (WGS) entry which is preliminary data.</text>
</comment>
<dbReference type="Proteomes" id="UP000053070">
    <property type="component" value="Unassembled WGS sequence"/>
</dbReference>
<protein>
    <submittedName>
        <fullName evidence="1">Uncharacterized protein</fullName>
    </submittedName>
</protein>
<dbReference type="KEGG" id="egn:BMF35_a0392"/>